<dbReference type="Proteomes" id="UP000805649">
    <property type="component" value="Unassembled WGS sequence"/>
</dbReference>
<proteinExistence type="predicted"/>
<evidence type="ECO:0000313" key="1">
    <source>
        <dbReference type="EMBL" id="KAL0930694.1"/>
    </source>
</evidence>
<gene>
    <name evidence="1" type="ORF">CTRU02_214769</name>
</gene>
<dbReference type="EMBL" id="VUJX02000011">
    <property type="protein sequence ID" value="KAL0930694.1"/>
    <property type="molecule type" value="Genomic_DNA"/>
</dbReference>
<protein>
    <submittedName>
        <fullName evidence="1">Flavin-containing superfamily Amine oxidase</fullName>
    </submittedName>
</protein>
<reference evidence="1 2" key="1">
    <citation type="journal article" date="2020" name="Phytopathology">
        <title>Genome Sequence Resources of Colletotrichum truncatum, C. plurivorum, C. musicola, and C. sojae: Four Species Pathogenic to Soybean (Glycine max).</title>
        <authorList>
            <person name="Rogerio F."/>
            <person name="Boufleur T.R."/>
            <person name="Ciampi-Guillardi M."/>
            <person name="Sukno S.A."/>
            <person name="Thon M.R."/>
            <person name="Massola Junior N.S."/>
            <person name="Baroncelli R."/>
        </authorList>
    </citation>
    <scope>NUCLEOTIDE SEQUENCE [LARGE SCALE GENOMIC DNA]</scope>
    <source>
        <strain evidence="1 2">CMES1059</strain>
    </source>
</reference>
<keyword evidence="2" id="KW-1185">Reference proteome</keyword>
<comment type="caution">
    <text evidence="1">The sequence shown here is derived from an EMBL/GenBank/DDBJ whole genome shotgun (WGS) entry which is preliminary data.</text>
</comment>
<sequence>MLSSLAGAVVFNSLLGGVLAHPTVDHDSLLRRYTPDEVIRRDVAIIGGGSSGTYSAIRLKDSGKNVVVVEAKDVLGGHTETYFDEATGRYHDYGVVALANDSIVNPYLERLGIPMIPVPTGGPSLKTVYFDFEQQQLLSNYTPDIDAEALLRWSEAVAQYPFLEEGGLENVPVPVPEDLLLPLDEFLEKNGIGDPEFLHHDYNQGVGDPLRQTTLYAAKLMNARTFEWITNGWLTHANGNNHDIYDKALEVLGDDALLGTRVISMDRSGDLVRVLVQTPSGIKLIEAEKLLVTIPLFPYNLEGFDLSPDESQLFSQFNATGYYTAILRNTGLSNDIRVNNIGSKNPYQLRKFPGAYAYRPAGIDGLFDVTLGSQGFLPDAYVKSIVVDDLKSLQEAGVISKDVDVEKTEFVRYAAHNPFTPTVSAENIRNGFYKKLFSLQGQRHTYYTGGSWSIQDSSGLWRFTEEKVLPLVLE</sequence>
<accession>A0ACC3YFN1</accession>
<organism evidence="1 2">
    <name type="scientific">Colletotrichum truncatum</name>
    <name type="common">Anthracnose fungus</name>
    <name type="synonym">Colletotrichum capsici</name>
    <dbReference type="NCBI Taxonomy" id="5467"/>
    <lineage>
        <taxon>Eukaryota</taxon>
        <taxon>Fungi</taxon>
        <taxon>Dikarya</taxon>
        <taxon>Ascomycota</taxon>
        <taxon>Pezizomycotina</taxon>
        <taxon>Sordariomycetes</taxon>
        <taxon>Hypocreomycetidae</taxon>
        <taxon>Glomerellales</taxon>
        <taxon>Glomerellaceae</taxon>
        <taxon>Colletotrichum</taxon>
        <taxon>Colletotrichum truncatum species complex</taxon>
    </lineage>
</organism>
<name>A0ACC3YFN1_COLTU</name>
<evidence type="ECO:0000313" key="2">
    <source>
        <dbReference type="Proteomes" id="UP000805649"/>
    </source>
</evidence>